<feature type="transmembrane region" description="Helical" evidence="6">
    <location>
        <begin position="74"/>
        <end position="94"/>
    </location>
</feature>
<protein>
    <recommendedName>
        <fullName evidence="7">TLC domain-containing protein</fullName>
    </recommendedName>
</protein>
<dbReference type="OrthoDB" id="10266980at2759"/>
<evidence type="ECO:0000256" key="2">
    <source>
        <dbReference type="ARBA" id="ARBA00022692"/>
    </source>
</evidence>
<evidence type="ECO:0000256" key="1">
    <source>
        <dbReference type="ARBA" id="ARBA00004141"/>
    </source>
</evidence>
<evidence type="ECO:0000256" key="3">
    <source>
        <dbReference type="ARBA" id="ARBA00022989"/>
    </source>
</evidence>
<feature type="transmembrane region" description="Helical" evidence="6">
    <location>
        <begin position="114"/>
        <end position="131"/>
    </location>
</feature>
<dbReference type="AlphaFoldDB" id="A0A1Q3AD47"/>
<accession>A0A1Q3AD47</accession>
<dbReference type="Proteomes" id="UP000187013">
    <property type="component" value="Unassembled WGS sequence"/>
</dbReference>
<dbReference type="Pfam" id="PF03798">
    <property type="entry name" value="TRAM_LAG1_CLN8"/>
    <property type="match status" value="1"/>
</dbReference>
<dbReference type="GO" id="GO:0016020">
    <property type="term" value="C:membrane"/>
    <property type="evidence" value="ECO:0007669"/>
    <property type="project" value="UniProtKB-SubCell"/>
</dbReference>
<proteinExistence type="predicted"/>
<dbReference type="PROSITE" id="PS50922">
    <property type="entry name" value="TLC"/>
    <property type="match status" value="1"/>
</dbReference>
<dbReference type="EMBL" id="BDGX01000037">
    <property type="protein sequence ID" value="GAV53571.1"/>
    <property type="molecule type" value="Genomic_DNA"/>
</dbReference>
<feature type="domain" description="TLC" evidence="7">
    <location>
        <begin position="64"/>
        <end position="266"/>
    </location>
</feature>
<organism evidence="8 9">
    <name type="scientific">Zygosaccharomyces rouxii</name>
    <dbReference type="NCBI Taxonomy" id="4956"/>
    <lineage>
        <taxon>Eukaryota</taxon>
        <taxon>Fungi</taxon>
        <taxon>Dikarya</taxon>
        <taxon>Ascomycota</taxon>
        <taxon>Saccharomycotina</taxon>
        <taxon>Saccharomycetes</taxon>
        <taxon>Saccharomycetales</taxon>
        <taxon>Saccharomycetaceae</taxon>
        <taxon>Zygosaccharomyces</taxon>
    </lineage>
</organism>
<evidence type="ECO:0000256" key="4">
    <source>
        <dbReference type="ARBA" id="ARBA00023136"/>
    </source>
</evidence>
<evidence type="ECO:0000256" key="5">
    <source>
        <dbReference type="PROSITE-ProRule" id="PRU00205"/>
    </source>
</evidence>
<keyword evidence="3 6" id="KW-1133">Transmembrane helix</keyword>
<gene>
    <name evidence="8" type="ORF">ZYGR_0AK00730</name>
</gene>
<dbReference type="GO" id="GO:0005783">
    <property type="term" value="C:endoplasmic reticulum"/>
    <property type="evidence" value="ECO:0007669"/>
    <property type="project" value="TreeGrafter"/>
</dbReference>
<dbReference type="PANTHER" id="PTHR13439:SF0">
    <property type="entry name" value="TOPOISOMERASE I DAMAGE AFFECTED PROTEIN 4"/>
    <property type="match status" value="1"/>
</dbReference>
<dbReference type="InterPro" id="IPR006634">
    <property type="entry name" value="TLC-dom"/>
</dbReference>
<feature type="transmembrane region" description="Helical" evidence="6">
    <location>
        <begin position="199"/>
        <end position="221"/>
    </location>
</feature>
<dbReference type="PANTHER" id="PTHR13439">
    <property type="entry name" value="CT120 PROTEIN"/>
    <property type="match status" value="1"/>
</dbReference>
<evidence type="ECO:0000313" key="9">
    <source>
        <dbReference type="Proteomes" id="UP000187013"/>
    </source>
</evidence>
<dbReference type="SMART" id="SM00724">
    <property type="entry name" value="TLC"/>
    <property type="match status" value="1"/>
</dbReference>
<evidence type="ECO:0000313" key="8">
    <source>
        <dbReference type="EMBL" id="GAV53571.1"/>
    </source>
</evidence>
<feature type="transmembrane region" description="Helical" evidence="6">
    <location>
        <begin position="233"/>
        <end position="254"/>
    </location>
</feature>
<name>A0A1Q3AD47_ZYGRO</name>
<feature type="transmembrane region" description="Helical" evidence="6">
    <location>
        <begin position="30"/>
        <end position="53"/>
    </location>
</feature>
<comment type="caution">
    <text evidence="8">The sequence shown here is derived from an EMBL/GenBank/DDBJ whole genome shotgun (WGS) entry which is preliminary data.</text>
</comment>
<keyword evidence="2 5" id="KW-0812">Transmembrane</keyword>
<dbReference type="InterPro" id="IPR050846">
    <property type="entry name" value="TLCD"/>
</dbReference>
<evidence type="ECO:0000259" key="7">
    <source>
        <dbReference type="PROSITE" id="PS50922"/>
    </source>
</evidence>
<reference evidence="8 9" key="1">
    <citation type="submission" date="2016-08" db="EMBL/GenBank/DDBJ databases">
        <title>Draft genome sequence of allopolyploid Zygosaccharomyces rouxii.</title>
        <authorList>
            <person name="Watanabe J."/>
            <person name="Uehara K."/>
            <person name="Mogi Y."/>
            <person name="Tsukioka Y."/>
        </authorList>
    </citation>
    <scope>NUCLEOTIDE SEQUENCE [LARGE SCALE GENOMIC DNA]</scope>
    <source>
        <strain evidence="8 9">NBRC 110957</strain>
    </source>
</reference>
<sequence length="275" mass="31659">MFTVTTEDPLIDWSFFPQSENLYLKHLHEILGSVLFYIVVYQWVAPCINRLIFDKHYTSIHDPKVKVNFDVHTVSHIQCVITMYAISPVIFTPLSLNVVSYRDDRCAMATSLTLGYFIWDLGVCLLHYELYGLEFMAHCLSSLYVMGLSLKPFCLAWAGKFLLFEASTPFVNNNWFITQLSRGASKPPVPFWFNVLNGLLLMAVFFTVRIVWGFAAIVLLVQQMWKVRDELPTVQTFILLSINVILNTLNVFWFSKMLKIAKKMAKGSDKVTKSQ</sequence>
<keyword evidence="4 5" id="KW-0472">Membrane</keyword>
<comment type="subcellular location">
    <subcellularLocation>
        <location evidence="1">Membrane</location>
        <topology evidence="1">Multi-pass membrane protein</topology>
    </subcellularLocation>
</comment>
<dbReference type="GO" id="GO:0055088">
    <property type="term" value="P:lipid homeostasis"/>
    <property type="evidence" value="ECO:0007669"/>
    <property type="project" value="TreeGrafter"/>
</dbReference>
<evidence type="ECO:0000256" key="6">
    <source>
        <dbReference type="SAM" id="Phobius"/>
    </source>
</evidence>